<accession>A0ABQ2JZZ3</accession>
<evidence type="ECO:0000256" key="11">
    <source>
        <dbReference type="PIRNR" id="PIRNR006268"/>
    </source>
</evidence>
<evidence type="ECO:0000256" key="1">
    <source>
        <dbReference type="ARBA" id="ARBA00001946"/>
    </source>
</evidence>
<dbReference type="SUPFAM" id="SSF143631">
    <property type="entry name" value="ApbE-like"/>
    <property type="match status" value="1"/>
</dbReference>
<dbReference type="PANTHER" id="PTHR30040">
    <property type="entry name" value="THIAMINE BIOSYNTHESIS LIPOPROTEIN APBE"/>
    <property type="match status" value="1"/>
</dbReference>
<evidence type="ECO:0000256" key="4">
    <source>
        <dbReference type="ARBA" id="ARBA00022630"/>
    </source>
</evidence>
<dbReference type="InterPro" id="IPR024932">
    <property type="entry name" value="ApbE"/>
</dbReference>
<comment type="caution">
    <text evidence="12">The sequence shown here is derived from an EMBL/GenBank/DDBJ whole genome shotgun (WGS) entry which is preliminary data.</text>
</comment>
<keyword evidence="13" id="KW-1185">Reference proteome</keyword>
<evidence type="ECO:0000313" key="12">
    <source>
        <dbReference type="EMBL" id="GGN60668.1"/>
    </source>
</evidence>
<dbReference type="Pfam" id="PF02424">
    <property type="entry name" value="ApbE"/>
    <property type="match status" value="1"/>
</dbReference>
<evidence type="ECO:0000256" key="6">
    <source>
        <dbReference type="ARBA" id="ARBA00022723"/>
    </source>
</evidence>
<reference evidence="13" key="1">
    <citation type="journal article" date="2019" name="Int. J. Syst. Evol. Microbiol.">
        <title>The Global Catalogue of Microorganisms (GCM) 10K type strain sequencing project: providing services to taxonomists for standard genome sequencing and annotation.</title>
        <authorList>
            <consortium name="The Broad Institute Genomics Platform"/>
            <consortium name="The Broad Institute Genome Sequencing Center for Infectious Disease"/>
            <person name="Wu L."/>
            <person name="Ma J."/>
        </authorList>
    </citation>
    <scope>NUCLEOTIDE SEQUENCE [LARGE SCALE GENOMIC DNA]</scope>
    <source>
        <strain evidence="13">CGMCC 1.6784</strain>
    </source>
</reference>
<dbReference type="EC" id="2.7.1.180" evidence="2 11"/>
<gene>
    <name evidence="12" type="ORF">GCM10011349_42520</name>
</gene>
<keyword evidence="8 11" id="KW-0460">Magnesium</keyword>
<organism evidence="12 13">
    <name type="scientific">Novosphingobium indicum</name>
    <dbReference type="NCBI Taxonomy" id="462949"/>
    <lineage>
        <taxon>Bacteria</taxon>
        <taxon>Pseudomonadati</taxon>
        <taxon>Pseudomonadota</taxon>
        <taxon>Alphaproteobacteria</taxon>
        <taxon>Sphingomonadales</taxon>
        <taxon>Sphingomonadaceae</taxon>
        <taxon>Novosphingobium</taxon>
    </lineage>
</organism>
<dbReference type="InterPro" id="IPR003374">
    <property type="entry name" value="ApbE-like_sf"/>
</dbReference>
<keyword evidence="6 11" id="KW-0479">Metal-binding</keyword>
<evidence type="ECO:0000256" key="7">
    <source>
        <dbReference type="ARBA" id="ARBA00022827"/>
    </source>
</evidence>
<dbReference type="EMBL" id="BMLK01000032">
    <property type="protein sequence ID" value="GGN60668.1"/>
    <property type="molecule type" value="Genomic_DNA"/>
</dbReference>
<proteinExistence type="inferred from homology"/>
<dbReference type="GO" id="GO:0016740">
    <property type="term" value="F:transferase activity"/>
    <property type="evidence" value="ECO:0007669"/>
    <property type="project" value="UniProtKB-KW"/>
</dbReference>
<evidence type="ECO:0000256" key="8">
    <source>
        <dbReference type="ARBA" id="ARBA00022842"/>
    </source>
</evidence>
<comment type="similarity">
    <text evidence="11">Belongs to the ApbE family.</text>
</comment>
<evidence type="ECO:0000256" key="9">
    <source>
        <dbReference type="ARBA" id="ARBA00031306"/>
    </source>
</evidence>
<evidence type="ECO:0000256" key="3">
    <source>
        <dbReference type="ARBA" id="ARBA00016337"/>
    </source>
</evidence>
<dbReference type="Gene3D" id="3.10.520.10">
    <property type="entry name" value="ApbE-like domains"/>
    <property type="match status" value="1"/>
</dbReference>
<keyword evidence="7 11" id="KW-0274">FAD</keyword>
<evidence type="ECO:0000313" key="13">
    <source>
        <dbReference type="Proteomes" id="UP000605099"/>
    </source>
</evidence>
<sequence length="351" mass="38100">MHNTASAAATHVANDMLLFLQPDIAPIDNLPAGRELSFGGPAFGTTWSVRLVMKGQTGPARLLQRREALQRQCESVLALIDQQMSLWIPESHISRYNGLADGQSMPLPEPMRGLVIEAMALHRETHGAFDPFIGEATDLWGFGPVAVPEGLPAGKTLHALRARRANTRPDFTGGHLVRKAGHALDLCGIAKGYAVDLIAERMLGEHDVASVLVEVGGEIKGHGVKNNGMPWWVDLQWPDIGSDIRLRVALHGWACASSGTGERYFELGHRRYSHAIDPVSAEPVHRDLGGVAVLDPLCWRADALATALLVAGRERAIALAERLSLPCVLHSAPESQPPYYSSALQRWLSDD</sequence>
<keyword evidence="5 11" id="KW-0808">Transferase</keyword>
<evidence type="ECO:0000256" key="10">
    <source>
        <dbReference type="ARBA" id="ARBA00048540"/>
    </source>
</evidence>
<dbReference type="PANTHER" id="PTHR30040:SF2">
    <property type="entry name" value="FAD:PROTEIN FMN TRANSFERASE"/>
    <property type="match status" value="1"/>
</dbReference>
<name>A0ABQ2JZZ3_9SPHN</name>
<protein>
    <recommendedName>
        <fullName evidence="3 11">FAD:protein FMN transferase</fullName>
        <ecNumber evidence="2 11">2.7.1.180</ecNumber>
    </recommendedName>
    <alternativeName>
        <fullName evidence="9 11">Flavin transferase</fullName>
    </alternativeName>
</protein>
<comment type="catalytic activity">
    <reaction evidence="10 11">
        <text>L-threonyl-[protein] + FAD = FMN-L-threonyl-[protein] + AMP + H(+)</text>
        <dbReference type="Rhea" id="RHEA:36847"/>
        <dbReference type="Rhea" id="RHEA-COMP:11060"/>
        <dbReference type="Rhea" id="RHEA-COMP:11061"/>
        <dbReference type="ChEBI" id="CHEBI:15378"/>
        <dbReference type="ChEBI" id="CHEBI:30013"/>
        <dbReference type="ChEBI" id="CHEBI:57692"/>
        <dbReference type="ChEBI" id="CHEBI:74257"/>
        <dbReference type="ChEBI" id="CHEBI:456215"/>
        <dbReference type="EC" id="2.7.1.180"/>
    </reaction>
</comment>
<comment type="cofactor">
    <cofactor evidence="1">
        <name>Mg(2+)</name>
        <dbReference type="ChEBI" id="CHEBI:18420"/>
    </cofactor>
</comment>
<keyword evidence="4 11" id="KW-0285">Flavoprotein</keyword>
<dbReference type="PIRSF" id="PIRSF006268">
    <property type="entry name" value="ApbE"/>
    <property type="match status" value="1"/>
</dbReference>
<dbReference type="RefSeq" id="WP_188823116.1">
    <property type="nucleotide sequence ID" value="NZ_BMLK01000032.1"/>
</dbReference>
<evidence type="ECO:0000256" key="5">
    <source>
        <dbReference type="ARBA" id="ARBA00022679"/>
    </source>
</evidence>
<evidence type="ECO:0000256" key="2">
    <source>
        <dbReference type="ARBA" id="ARBA00011955"/>
    </source>
</evidence>
<dbReference type="Proteomes" id="UP000605099">
    <property type="component" value="Unassembled WGS sequence"/>
</dbReference>